<keyword evidence="5 10" id="KW-0812">Transmembrane</keyword>
<keyword evidence="6 10" id="KW-1133">Transmembrane helix</keyword>
<keyword evidence="3 10" id="KW-0813">Transport</keyword>
<dbReference type="Proteomes" id="UP000002620">
    <property type="component" value="Chromosome"/>
</dbReference>
<protein>
    <recommendedName>
        <fullName evidence="9 10">Ammonium transporter</fullName>
    </recommendedName>
</protein>
<evidence type="ECO:0000256" key="10">
    <source>
        <dbReference type="RuleBase" id="RU362002"/>
    </source>
</evidence>
<feature type="domain" description="Ammonium transporter AmtB-like" evidence="12">
    <location>
        <begin position="35"/>
        <end position="432"/>
    </location>
</feature>
<dbReference type="InterPro" id="IPR024041">
    <property type="entry name" value="NH4_transpt_AmtB-like_dom"/>
</dbReference>
<feature type="signal peptide" evidence="11">
    <location>
        <begin position="1"/>
        <end position="23"/>
    </location>
</feature>
<evidence type="ECO:0000256" key="1">
    <source>
        <dbReference type="ARBA" id="ARBA00004651"/>
    </source>
</evidence>
<evidence type="ECO:0000313" key="13">
    <source>
        <dbReference type="EMBL" id="ACX52969.1"/>
    </source>
</evidence>
<organism evidence="13 14">
    <name type="scientific">Ammonifex degensii (strain DSM 10501 / KC4)</name>
    <dbReference type="NCBI Taxonomy" id="429009"/>
    <lineage>
        <taxon>Bacteria</taxon>
        <taxon>Bacillati</taxon>
        <taxon>Bacillota</taxon>
        <taxon>Clostridia</taxon>
        <taxon>Thermoanaerobacterales</taxon>
        <taxon>Thermoanaerobacteraceae</taxon>
        <taxon>Ammonifex</taxon>
    </lineage>
</organism>
<comment type="similarity">
    <text evidence="2 10">Belongs to the ammonia transporter channel (TC 1.A.11.2) family.</text>
</comment>
<feature type="transmembrane region" description="Helical" evidence="10">
    <location>
        <begin position="66"/>
        <end position="84"/>
    </location>
</feature>
<dbReference type="InterPro" id="IPR029020">
    <property type="entry name" value="Ammonium/urea_transptr"/>
</dbReference>
<evidence type="ECO:0000256" key="7">
    <source>
        <dbReference type="ARBA" id="ARBA00023136"/>
    </source>
</evidence>
<sequence>MRRFCPLVLALLLLLSIPGSAWASESKVDAGDTSWVLVSTALVMLMTPGLAFFYGGMVRRKNALNTLMLSFVALILISVQWVLWGYSLAFGPDHGHLIGGLSWLGLKGVGAEPNPDYAATIPHLAFMAFQMMFAIITVALISGAIVERMRFPAFLAFVLLWSTFVYAPLAHWVWGVGGWIRNLGALDFAGGTVVHISSGVSGLIAALLLGRRRGYGEEPMLPHNLPMTLLGAALLWFGWFGFNAGSALAANDLAASAFVVTNTAAAAAALSWMVVEWLHHGKPTALGVASGCVAGLVAITPASGYVSALPAVIIGLVAGAVCYLAVAVLKPRLGYDDALDVFGVHGIGGTWGALATGLFASKAVNAAGANGLFFGNPAQLGIQAVGVVATWVFAALATLVILKVVGLLTPLRATYSEEVSGLDITLHGEEAYRL</sequence>
<evidence type="ECO:0000256" key="9">
    <source>
        <dbReference type="ARBA" id="ARBA00050025"/>
    </source>
</evidence>
<feature type="transmembrane region" description="Helical" evidence="10">
    <location>
        <begin position="254"/>
        <end position="275"/>
    </location>
</feature>
<evidence type="ECO:0000313" key="14">
    <source>
        <dbReference type="Proteomes" id="UP000002620"/>
    </source>
</evidence>
<dbReference type="FunFam" id="1.10.3430.10:FF:000007">
    <property type="entry name" value="Ammonium transporter"/>
    <property type="match status" value="1"/>
</dbReference>
<gene>
    <name evidence="13" type="ordered locus">Adeg_1889</name>
</gene>
<dbReference type="PROSITE" id="PS01219">
    <property type="entry name" value="AMMONIUM_TRANSP"/>
    <property type="match status" value="1"/>
</dbReference>
<dbReference type="STRING" id="429009.Adeg_1889"/>
<evidence type="ECO:0000256" key="3">
    <source>
        <dbReference type="ARBA" id="ARBA00022448"/>
    </source>
</evidence>
<dbReference type="SUPFAM" id="SSF111352">
    <property type="entry name" value="Ammonium transporter"/>
    <property type="match status" value="1"/>
</dbReference>
<feature type="transmembrane region" description="Helical" evidence="10">
    <location>
        <begin position="221"/>
        <end position="242"/>
    </location>
</feature>
<feature type="transmembrane region" description="Helical" evidence="10">
    <location>
        <begin position="33"/>
        <end position="54"/>
    </location>
</feature>
<dbReference type="InterPro" id="IPR018047">
    <property type="entry name" value="Ammonium_transpt_CS"/>
</dbReference>
<dbReference type="InterPro" id="IPR001905">
    <property type="entry name" value="Ammonium_transpt"/>
</dbReference>
<feature type="transmembrane region" description="Helical" evidence="10">
    <location>
        <begin position="124"/>
        <end position="146"/>
    </location>
</feature>
<reference evidence="13 14" key="1">
    <citation type="submission" date="2009-10" db="EMBL/GenBank/DDBJ databases">
        <title>Complete sequence of chromosome of Ammonifex degensii KC4.</title>
        <authorList>
            <consortium name="US DOE Joint Genome Institute"/>
            <person name="Kerfeld C."/>
            <person name="Goodner B."/>
            <person name="Huber H."/>
            <person name="Stetter K."/>
            <person name="Lucas S."/>
            <person name="Copeland A."/>
            <person name="Lapidus A."/>
            <person name="Glavina del Rio T."/>
            <person name="Dalin E."/>
            <person name="Tice H."/>
            <person name="Bruce D."/>
            <person name="Goodwin L."/>
            <person name="Pitluck S."/>
            <person name="Saunders E."/>
            <person name="Brettin T."/>
            <person name="Detter J.C."/>
            <person name="Han C."/>
            <person name="Larimer F."/>
            <person name="Land M."/>
            <person name="Hauser L."/>
            <person name="Kyrpides N."/>
            <person name="Ovchinnikova G."/>
            <person name="Richardson P."/>
        </authorList>
    </citation>
    <scope>NUCLEOTIDE SEQUENCE [LARGE SCALE GENOMIC DNA]</scope>
    <source>
        <strain evidence="14">DSM 10501 / KC4</strain>
    </source>
</reference>
<evidence type="ECO:0000256" key="4">
    <source>
        <dbReference type="ARBA" id="ARBA00022475"/>
    </source>
</evidence>
<dbReference type="Pfam" id="PF00909">
    <property type="entry name" value="Ammonium_transp"/>
    <property type="match status" value="1"/>
</dbReference>
<dbReference type="NCBIfam" id="TIGR00836">
    <property type="entry name" value="amt"/>
    <property type="match status" value="1"/>
</dbReference>
<evidence type="ECO:0000259" key="12">
    <source>
        <dbReference type="Pfam" id="PF00909"/>
    </source>
</evidence>
<dbReference type="GO" id="GO:0005886">
    <property type="term" value="C:plasma membrane"/>
    <property type="evidence" value="ECO:0007669"/>
    <property type="project" value="UniProtKB-SubCell"/>
</dbReference>
<keyword evidence="8 10" id="KW-0924">Ammonia transport</keyword>
<evidence type="ECO:0000256" key="2">
    <source>
        <dbReference type="ARBA" id="ARBA00005887"/>
    </source>
</evidence>
<keyword evidence="14" id="KW-1185">Reference proteome</keyword>
<comment type="subcellular location">
    <subcellularLocation>
        <location evidence="1 10">Cell membrane</location>
        <topology evidence="1 10">Multi-pass membrane protein</topology>
    </subcellularLocation>
</comment>
<keyword evidence="7 10" id="KW-0472">Membrane</keyword>
<evidence type="ECO:0000256" key="11">
    <source>
        <dbReference type="SAM" id="SignalP"/>
    </source>
</evidence>
<dbReference type="eggNOG" id="COG0004">
    <property type="taxonomic scope" value="Bacteria"/>
</dbReference>
<feature type="transmembrane region" description="Helical" evidence="10">
    <location>
        <begin position="153"/>
        <end position="174"/>
    </location>
</feature>
<feature type="transmembrane region" description="Helical" evidence="10">
    <location>
        <begin position="284"/>
        <end position="302"/>
    </location>
</feature>
<dbReference type="AlphaFoldDB" id="C9R9J0"/>
<feature type="transmembrane region" description="Helical" evidence="10">
    <location>
        <begin position="186"/>
        <end position="209"/>
    </location>
</feature>
<dbReference type="RefSeq" id="WP_015739846.1">
    <property type="nucleotide sequence ID" value="NC_013385.1"/>
</dbReference>
<dbReference type="PANTHER" id="PTHR43029">
    <property type="entry name" value="AMMONIUM TRANSPORTER MEP2"/>
    <property type="match status" value="1"/>
</dbReference>
<dbReference type="HOGENOM" id="CLU_000445_33_0_9"/>
<keyword evidence="4" id="KW-1003">Cell membrane</keyword>
<proteinExistence type="inferred from homology"/>
<evidence type="ECO:0000256" key="6">
    <source>
        <dbReference type="ARBA" id="ARBA00022989"/>
    </source>
</evidence>
<dbReference type="OrthoDB" id="9814202at2"/>
<feature type="transmembrane region" description="Helical" evidence="10">
    <location>
        <begin position="380"/>
        <end position="402"/>
    </location>
</feature>
<feature type="transmembrane region" description="Helical" evidence="10">
    <location>
        <begin position="308"/>
        <end position="329"/>
    </location>
</feature>
<keyword evidence="11" id="KW-0732">Signal</keyword>
<dbReference type="KEGG" id="adg:Adeg_1889"/>
<feature type="transmembrane region" description="Helical" evidence="10">
    <location>
        <begin position="341"/>
        <end position="360"/>
    </location>
</feature>
<dbReference type="Gene3D" id="1.10.3430.10">
    <property type="entry name" value="Ammonium transporter AmtB like domains"/>
    <property type="match status" value="1"/>
</dbReference>
<evidence type="ECO:0000256" key="5">
    <source>
        <dbReference type="ARBA" id="ARBA00022692"/>
    </source>
</evidence>
<dbReference type="PANTHER" id="PTHR43029:SF10">
    <property type="entry name" value="AMMONIUM TRANSPORTER MEP2"/>
    <property type="match status" value="1"/>
</dbReference>
<name>C9R9J0_AMMDK</name>
<evidence type="ECO:0000256" key="8">
    <source>
        <dbReference type="ARBA" id="ARBA00023177"/>
    </source>
</evidence>
<dbReference type="GO" id="GO:0008519">
    <property type="term" value="F:ammonium channel activity"/>
    <property type="evidence" value="ECO:0007669"/>
    <property type="project" value="InterPro"/>
</dbReference>
<feature type="chain" id="PRO_5003001362" description="Ammonium transporter" evidence="11">
    <location>
        <begin position="24"/>
        <end position="434"/>
    </location>
</feature>
<accession>C9R9J0</accession>
<dbReference type="EMBL" id="CP001785">
    <property type="protein sequence ID" value="ACX52969.1"/>
    <property type="molecule type" value="Genomic_DNA"/>
</dbReference>